<dbReference type="GO" id="GO:0046872">
    <property type="term" value="F:metal ion binding"/>
    <property type="evidence" value="ECO:0007669"/>
    <property type="project" value="UniProtKB-KW"/>
</dbReference>
<dbReference type="GO" id="GO:0018773">
    <property type="term" value="F:acetylpyruvate hydrolase activity"/>
    <property type="evidence" value="ECO:0007669"/>
    <property type="project" value="TreeGrafter"/>
</dbReference>
<dbReference type="PANTHER" id="PTHR11820:SF7">
    <property type="entry name" value="ACYLPYRUVASE FAHD1, MITOCHONDRIAL"/>
    <property type="match status" value="1"/>
</dbReference>
<protein>
    <submittedName>
        <fullName evidence="3">2-keto-4-pentenoate hydratase/2-oxohepta-3-ene-1,7-dioic acid hydratase (Catechol pathway)</fullName>
    </submittedName>
</protein>
<dbReference type="PANTHER" id="PTHR11820">
    <property type="entry name" value="ACYLPYRUVASE"/>
    <property type="match status" value="1"/>
</dbReference>
<proteinExistence type="predicted"/>
<dbReference type="AlphaFoldDB" id="A0A1T5FXM7"/>
<dbReference type="EMBL" id="FUZA01000004">
    <property type="protein sequence ID" value="SKC00892.1"/>
    <property type="molecule type" value="Genomic_DNA"/>
</dbReference>
<evidence type="ECO:0000313" key="3">
    <source>
        <dbReference type="EMBL" id="SKC00892.1"/>
    </source>
</evidence>
<dbReference type="OrthoDB" id="9805307at2"/>
<dbReference type="InterPro" id="IPR011234">
    <property type="entry name" value="Fumarylacetoacetase-like_C"/>
</dbReference>
<evidence type="ECO:0000313" key="4">
    <source>
        <dbReference type="Proteomes" id="UP000190897"/>
    </source>
</evidence>
<organism evidence="3 4">
    <name type="scientific">Dyadobacter psychrophilus</name>
    <dbReference type="NCBI Taxonomy" id="651661"/>
    <lineage>
        <taxon>Bacteria</taxon>
        <taxon>Pseudomonadati</taxon>
        <taxon>Bacteroidota</taxon>
        <taxon>Cytophagia</taxon>
        <taxon>Cytophagales</taxon>
        <taxon>Spirosomataceae</taxon>
        <taxon>Dyadobacter</taxon>
    </lineage>
</organism>
<sequence>MKIICVGRNYTEHIAELNNEKPDAPVIFLKPETAQVRTGEPFFYPNFSKDVHYEVELVVKINRVGKNIEERFAHKYYDEIGVGIDFTARDLQSELKAKGLPWELAKAFNGSAPVSEFVPVSDFEDIQNINFSLDVNGEMRQNGNSSMMLYRINYLISFVSKYFMLKKGDLIFTGTPKGVGPVQIGDKLTASIEGKKMLELFVR</sequence>
<dbReference type="InterPro" id="IPR036663">
    <property type="entry name" value="Fumarylacetoacetase_C_sf"/>
</dbReference>
<gene>
    <name evidence="3" type="ORF">SAMN05660293_03559</name>
</gene>
<dbReference type="Proteomes" id="UP000190897">
    <property type="component" value="Unassembled WGS sequence"/>
</dbReference>
<keyword evidence="1" id="KW-0479">Metal-binding</keyword>
<dbReference type="NCBIfam" id="NF007967">
    <property type="entry name" value="PRK10691.1"/>
    <property type="match status" value="1"/>
</dbReference>
<accession>A0A1T5FXM7</accession>
<name>A0A1T5FXM7_9BACT</name>
<evidence type="ECO:0000259" key="2">
    <source>
        <dbReference type="Pfam" id="PF01557"/>
    </source>
</evidence>
<keyword evidence="4" id="KW-1185">Reference proteome</keyword>
<dbReference type="SUPFAM" id="SSF56529">
    <property type="entry name" value="FAH"/>
    <property type="match status" value="1"/>
</dbReference>
<dbReference type="RefSeq" id="WP_082216058.1">
    <property type="nucleotide sequence ID" value="NZ_FUZA01000004.1"/>
</dbReference>
<feature type="domain" description="Fumarylacetoacetase-like C-terminal" evidence="2">
    <location>
        <begin position="2"/>
        <end position="195"/>
    </location>
</feature>
<dbReference type="Pfam" id="PF01557">
    <property type="entry name" value="FAA_hydrolase"/>
    <property type="match status" value="1"/>
</dbReference>
<reference evidence="4" key="1">
    <citation type="submission" date="2017-02" db="EMBL/GenBank/DDBJ databases">
        <authorList>
            <person name="Varghese N."/>
            <person name="Submissions S."/>
        </authorList>
    </citation>
    <scope>NUCLEOTIDE SEQUENCE [LARGE SCALE GENOMIC DNA]</scope>
    <source>
        <strain evidence="4">DSM 22270</strain>
    </source>
</reference>
<dbReference type="Gene3D" id="3.90.850.10">
    <property type="entry name" value="Fumarylacetoacetase-like, C-terminal domain"/>
    <property type="match status" value="1"/>
</dbReference>
<dbReference type="STRING" id="651661.SAMN05660293_03559"/>
<evidence type="ECO:0000256" key="1">
    <source>
        <dbReference type="ARBA" id="ARBA00022723"/>
    </source>
</evidence>